<evidence type="ECO:0000313" key="3">
    <source>
        <dbReference type="Proteomes" id="UP000530928"/>
    </source>
</evidence>
<name>A0A7W0CI86_9ACTN</name>
<keyword evidence="1" id="KW-0732">Signal</keyword>
<proteinExistence type="predicted"/>
<protein>
    <submittedName>
        <fullName evidence="2">Uncharacterized protein</fullName>
    </submittedName>
</protein>
<dbReference type="Proteomes" id="UP000530928">
    <property type="component" value="Unassembled WGS sequence"/>
</dbReference>
<feature type="chain" id="PRO_5030617611" evidence="1">
    <location>
        <begin position="26"/>
        <end position="53"/>
    </location>
</feature>
<evidence type="ECO:0000256" key="1">
    <source>
        <dbReference type="SAM" id="SignalP"/>
    </source>
</evidence>
<accession>A0A7W0CI86</accession>
<dbReference type="AlphaFoldDB" id="A0A7W0CI86"/>
<organism evidence="2 3">
    <name type="scientific">Nonomuraea soli</name>
    <dbReference type="NCBI Taxonomy" id="1032476"/>
    <lineage>
        <taxon>Bacteria</taxon>
        <taxon>Bacillati</taxon>
        <taxon>Actinomycetota</taxon>
        <taxon>Actinomycetes</taxon>
        <taxon>Streptosporangiales</taxon>
        <taxon>Streptosporangiaceae</taxon>
        <taxon>Nonomuraea</taxon>
    </lineage>
</organism>
<dbReference type="RefSeq" id="WP_181610247.1">
    <property type="nucleotide sequence ID" value="NZ_BAABAM010000002.1"/>
</dbReference>
<evidence type="ECO:0000313" key="2">
    <source>
        <dbReference type="EMBL" id="MBA2891452.1"/>
    </source>
</evidence>
<gene>
    <name evidence="2" type="ORF">HNR30_002793</name>
</gene>
<reference evidence="2 3" key="1">
    <citation type="submission" date="2020-07" db="EMBL/GenBank/DDBJ databases">
        <title>Genomic Encyclopedia of Type Strains, Phase IV (KMG-IV): sequencing the most valuable type-strain genomes for metagenomic binning, comparative biology and taxonomic classification.</title>
        <authorList>
            <person name="Goeker M."/>
        </authorList>
    </citation>
    <scope>NUCLEOTIDE SEQUENCE [LARGE SCALE GENOMIC DNA]</scope>
    <source>
        <strain evidence="2 3">DSM 45533</strain>
    </source>
</reference>
<keyword evidence="3" id="KW-1185">Reference proteome</keyword>
<comment type="caution">
    <text evidence="2">The sequence shown here is derived from an EMBL/GenBank/DDBJ whole genome shotgun (WGS) entry which is preliminary data.</text>
</comment>
<feature type="signal peptide" evidence="1">
    <location>
        <begin position="1"/>
        <end position="25"/>
    </location>
</feature>
<dbReference type="EMBL" id="JACDUR010000003">
    <property type="protein sequence ID" value="MBA2891452.1"/>
    <property type="molecule type" value="Genomic_DNA"/>
</dbReference>
<sequence length="53" mass="5583">MKRRIALATVVAAFFTALIAAPAQADGGWPEGGGPDSGIGNFHWTGKVFVRLR</sequence>